<dbReference type="Proteomes" id="UP000480178">
    <property type="component" value="Chromosome"/>
</dbReference>
<name>A0A6C0GIS0_9BACT</name>
<dbReference type="Pfam" id="PF13021">
    <property type="entry name" value="DUF3885"/>
    <property type="match status" value="1"/>
</dbReference>
<evidence type="ECO:0000259" key="1">
    <source>
        <dbReference type="Pfam" id="PF13021"/>
    </source>
</evidence>
<feature type="domain" description="DUF3885" evidence="1">
    <location>
        <begin position="9"/>
        <end position="207"/>
    </location>
</feature>
<organism evidence="2 3">
    <name type="scientific">Rhodocytophaga rosea</name>
    <dbReference type="NCBI Taxonomy" id="2704465"/>
    <lineage>
        <taxon>Bacteria</taxon>
        <taxon>Pseudomonadati</taxon>
        <taxon>Bacteroidota</taxon>
        <taxon>Cytophagia</taxon>
        <taxon>Cytophagales</taxon>
        <taxon>Rhodocytophagaceae</taxon>
        <taxon>Rhodocytophaga</taxon>
    </lineage>
</organism>
<dbReference type="RefSeq" id="WP_162443847.1">
    <property type="nucleotide sequence ID" value="NZ_CP048222.1"/>
</dbReference>
<protein>
    <submittedName>
        <fullName evidence="2">DUF3885 domain-containing protein</fullName>
    </submittedName>
</protein>
<reference evidence="2 3" key="1">
    <citation type="submission" date="2020-01" db="EMBL/GenBank/DDBJ databases">
        <authorList>
            <person name="Kim M.K."/>
        </authorList>
    </citation>
    <scope>NUCLEOTIDE SEQUENCE [LARGE SCALE GENOMIC DNA]</scope>
    <source>
        <strain evidence="2 3">172606-1</strain>
    </source>
</reference>
<keyword evidence="3" id="KW-1185">Reference proteome</keyword>
<dbReference type="EMBL" id="CP048222">
    <property type="protein sequence ID" value="QHT67825.1"/>
    <property type="molecule type" value="Genomic_DNA"/>
</dbReference>
<evidence type="ECO:0000313" key="2">
    <source>
        <dbReference type="EMBL" id="QHT67825.1"/>
    </source>
</evidence>
<evidence type="ECO:0000313" key="3">
    <source>
        <dbReference type="Proteomes" id="UP000480178"/>
    </source>
</evidence>
<gene>
    <name evidence="2" type="ORF">GXP67_14850</name>
</gene>
<proteinExistence type="predicted"/>
<accession>A0A6C0GIS0</accession>
<sequence>MPTLKQEYRQFLADNFRGLIIREPLFYNGSYGLRFDLQVGKTNTDQYFTEVVKRASVLFEAIFDSSDNVFFILLDFKWKRRKIRTSNYSFKQIKGVNKSQITFFKVKHLYEPTDRFDLRNMAIIKTTANKISYRNILMAIAHSDFPRRQPRLDNRGILTDKELYFLNIDKQLIFHMYDDRGLDIIASDRNTLQPIYEQFNDWLLDYDRERMDTIFKNNSVQHQR</sequence>
<dbReference type="InterPro" id="IPR024976">
    <property type="entry name" value="DUF3885"/>
</dbReference>
<dbReference type="KEGG" id="rhoz:GXP67_14850"/>
<dbReference type="AlphaFoldDB" id="A0A6C0GIS0"/>